<feature type="domain" description="Fe/B12 periplasmic-binding" evidence="1">
    <location>
        <begin position="1"/>
        <end position="42"/>
    </location>
</feature>
<dbReference type="Proteomes" id="UP000092504">
    <property type="component" value="Unassembled WGS sequence"/>
</dbReference>
<protein>
    <recommendedName>
        <fullName evidence="1">Fe/B12 periplasmic-binding domain-containing protein</fullName>
    </recommendedName>
</protein>
<evidence type="ECO:0000313" key="2">
    <source>
        <dbReference type="EMBL" id="OBX36611.1"/>
    </source>
</evidence>
<dbReference type="Gene3D" id="3.40.50.1980">
    <property type="entry name" value="Nitrogenase molybdenum iron protein domain"/>
    <property type="match status" value="1"/>
</dbReference>
<dbReference type="PATRIC" id="fig|2746.7.peg.981"/>
<evidence type="ECO:0000313" key="3">
    <source>
        <dbReference type="Proteomes" id="UP000092504"/>
    </source>
</evidence>
<dbReference type="InterPro" id="IPR002491">
    <property type="entry name" value="ABC_transptr_periplasmic_BD"/>
</dbReference>
<accession>A0A1B8P2X7</accession>
<name>A0A1B8P2X7_HALEL</name>
<dbReference type="EMBL" id="MAJD01000001">
    <property type="protein sequence ID" value="OBX36611.1"/>
    <property type="molecule type" value="Genomic_DNA"/>
</dbReference>
<dbReference type="PROSITE" id="PS50983">
    <property type="entry name" value="FE_B12_PBP"/>
    <property type="match status" value="1"/>
</dbReference>
<organism evidence="2 3">
    <name type="scientific">Halomonas elongata</name>
    <dbReference type="NCBI Taxonomy" id="2746"/>
    <lineage>
        <taxon>Bacteria</taxon>
        <taxon>Pseudomonadati</taxon>
        <taxon>Pseudomonadota</taxon>
        <taxon>Gammaproteobacteria</taxon>
        <taxon>Oceanospirillales</taxon>
        <taxon>Halomonadaceae</taxon>
        <taxon>Halomonas</taxon>
    </lineage>
</organism>
<comment type="caution">
    <text evidence="2">The sequence shown here is derived from an EMBL/GenBank/DDBJ whole genome shotgun (WGS) entry which is preliminary data.</text>
</comment>
<dbReference type="SUPFAM" id="SSF53807">
    <property type="entry name" value="Helical backbone' metal receptor"/>
    <property type="match status" value="1"/>
</dbReference>
<proteinExistence type="predicted"/>
<dbReference type="AlphaFoldDB" id="A0A1B8P2X7"/>
<gene>
    <name evidence="2" type="ORF">A8U91_00954</name>
</gene>
<evidence type="ECO:0000259" key="1">
    <source>
        <dbReference type="PROSITE" id="PS50983"/>
    </source>
</evidence>
<reference evidence="2 3" key="1">
    <citation type="submission" date="2016-06" db="EMBL/GenBank/DDBJ databases">
        <title>Genome sequence of halotolerant plant growth promoting strain of Halomonas elongata HEK1 isolated from salterns of Rann of Kutch, Gujarat, India.</title>
        <authorList>
            <person name="Gaba S."/>
            <person name="Singh R.N."/>
            <person name="Abrol S."/>
            <person name="Kaushik R."/>
            <person name="Saxena A.K."/>
        </authorList>
    </citation>
    <scope>NUCLEOTIDE SEQUENCE [LARGE SCALE GENOMIC DNA]</scope>
    <source>
        <strain evidence="2 3">HEK1</strain>
    </source>
</reference>
<sequence>MPTVGYLRRLSAESVLSLKPDRILASDDAGPAETLEQLEAAG</sequence>